<keyword evidence="1" id="KW-0812">Transmembrane</keyword>
<sequence length="120" mass="12728">MAESTDDVLDFGYVDSPGNSFLDTLANNFDAAFLAVAAVLALGVLSVFFMILRNIKAARRAGMNPATMQTDLAAKVMNSGLLAPAPSKEARLAELDDLLVRSVISAAEHETARMEILGGR</sequence>
<keyword evidence="1" id="KW-1133">Transmembrane helix</keyword>
<evidence type="ECO:0000313" key="3">
    <source>
        <dbReference type="Proteomes" id="UP000523000"/>
    </source>
</evidence>
<reference evidence="2 3" key="1">
    <citation type="submission" date="2020-08" db="EMBL/GenBank/DDBJ databases">
        <title>Sequencing the genomes of 1000 actinobacteria strains.</title>
        <authorList>
            <person name="Klenk H.-P."/>
        </authorList>
    </citation>
    <scope>NUCLEOTIDE SEQUENCE [LARGE SCALE GENOMIC DNA]</scope>
    <source>
        <strain evidence="2 3">DSM 22826</strain>
    </source>
</reference>
<dbReference type="AlphaFoldDB" id="A0A839QN83"/>
<organism evidence="2 3">
    <name type="scientific">Paeniglutamicibacter cryotolerans</name>
    <dbReference type="NCBI Taxonomy" id="670079"/>
    <lineage>
        <taxon>Bacteria</taxon>
        <taxon>Bacillati</taxon>
        <taxon>Actinomycetota</taxon>
        <taxon>Actinomycetes</taxon>
        <taxon>Micrococcales</taxon>
        <taxon>Micrococcaceae</taxon>
        <taxon>Paeniglutamicibacter</taxon>
    </lineage>
</organism>
<protein>
    <submittedName>
        <fullName evidence="2">Uncharacterized protein</fullName>
    </submittedName>
</protein>
<name>A0A839QN83_9MICC</name>
<comment type="caution">
    <text evidence="2">The sequence shown here is derived from an EMBL/GenBank/DDBJ whole genome shotgun (WGS) entry which is preliminary data.</text>
</comment>
<evidence type="ECO:0000256" key="1">
    <source>
        <dbReference type="SAM" id="Phobius"/>
    </source>
</evidence>
<proteinExistence type="predicted"/>
<dbReference type="Proteomes" id="UP000523000">
    <property type="component" value="Unassembled WGS sequence"/>
</dbReference>
<keyword evidence="3" id="KW-1185">Reference proteome</keyword>
<accession>A0A839QN83</accession>
<feature type="transmembrane region" description="Helical" evidence="1">
    <location>
        <begin position="31"/>
        <end position="52"/>
    </location>
</feature>
<evidence type="ECO:0000313" key="2">
    <source>
        <dbReference type="EMBL" id="MBB2996085.1"/>
    </source>
</evidence>
<dbReference type="EMBL" id="JACHVS010000001">
    <property type="protein sequence ID" value="MBB2996085.1"/>
    <property type="molecule type" value="Genomic_DNA"/>
</dbReference>
<gene>
    <name evidence="2" type="ORF">E9229_002276</name>
</gene>
<keyword evidence="1" id="KW-0472">Membrane</keyword>